<reference evidence="2 3" key="1">
    <citation type="submission" date="2018-01" db="EMBL/GenBank/DDBJ databases">
        <title>Whole genome sequencing of Histamine producing bacteria.</title>
        <authorList>
            <person name="Butler K."/>
        </authorList>
    </citation>
    <scope>NUCLEOTIDE SEQUENCE [LARGE SCALE GENOMIC DNA]</scope>
    <source>
        <strain evidence="2 3">DSM 24669</strain>
    </source>
</reference>
<dbReference type="PANTHER" id="PTHR43781">
    <property type="entry name" value="SACCHAROPINE DEHYDROGENASE"/>
    <property type="match status" value="1"/>
</dbReference>
<accession>A0A0J8VC24</accession>
<dbReference type="AlphaFoldDB" id="A0A0J8VC24"/>
<dbReference type="Gene3D" id="3.40.50.720">
    <property type="entry name" value="NAD(P)-binding Rossmann-like Domain"/>
    <property type="match status" value="1"/>
</dbReference>
<dbReference type="SUPFAM" id="SSF51735">
    <property type="entry name" value="NAD(P)-binding Rossmann-fold domains"/>
    <property type="match status" value="1"/>
</dbReference>
<dbReference type="STRING" id="680026.AB733_08610"/>
<dbReference type="InterPro" id="IPR001509">
    <property type="entry name" value="Epimerase_deHydtase"/>
</dbReference>
<comment type="caution">
    <text evidence="2">The sequence shown here is derived from an EMBL/GenBank/DDBJ whole genome shotgun (WGS) entry which is preliminary data.</text>
</comment>
<name>A0A0J8VC24_9GAMM</name>
<evidence type="ECO:0000313" key="3">
    <source>
        <dbReference type="Proteomes" id="UP000240481"/>
    </source>
</evidence>
<dbReference type="Proteomes" id="UP000240481">
    <property type="component" value="Unassembled WGS sequence"/>
</dbReference>
<dbReference type="RefSeq" id="WP_048898389.1">
    <property type="nucleotide sequence ID" value="NZ_AP024852.1"/>
</dbReference>
<keyword evidence="3" id="KW-1185">Reference proteome</keyword>
<sequence length="356" mass="39292">MNRVAIFGACGEVGQHIDQALCALGYQVTRIGRQSRRDLTHYRVVDLFDQDEVAAVCHHHDLIINAAGPASAIRDNIARVAIDTHTLYVDVGGEQDVFDHVQQQLLGRDLPVSCVFGAGFVPGFTSLLPFIAKEKLQELHSIELYVGGIEAFTSTSAIDFISSLGGNDALSGVVIRDDIKVREGTREGYQPLPEVKEFTALPYLSAEHQRVANTLSISNFAAFNLVADRQLLMSAHESDKEQTAALVSLSQSMVQKHGTQQYCVMDAQGWIAQQPVNLTLRCKFNDGYRMTGLVAAFTAHQLLTQSSSHLNNGVFWLSEIIETGNLISFLHEQNMFSHWDLSIEPNYELAFEEGAL</sequence>
<gene>
    <name evidence="2" type="ORF">C9I94_15560</name>
</gene>
<organism evidence="2 3">
    <name type="scientific">Photobacterium swingsii</name>
    <dbReference type="NCBI Taxonomy" id="680026"/>
    <lineage>
        <taxon>Bacteria</taxon>
        <taxon>Pseudomonadati</taxon>
        <taxon>Pseudomonadota</taxon>
        <taxon>Gammaproteobacteria</taxon>
        <taxon>Vibrionales</taxon>
        <taxon>Vibrionaceae</taxon>
        <taxon>Photobacterium</taxon>
    </lineage>
</organism>
<protein>
    <recommendedName>
        <fullName evidence="1">NAD-dependent epimerase/dehydratase domain-containing protein</fullName>
    </recommendedName>
</protein>
<dbReference type="EMBL" id="PYLZ01000008">
    <property type="protein sequence ID" value="PSW23536.1"/>
    <property type="molecule type" value="Genomic_DNA"/>
</dbReference>
<dbReference type="PANTHER" id="PTHR43781:SF1">
    <property type="entry name" value="SACCHAROPINE DEHYDROGENASE"/>
    <property type="match status" value="1"/>
</dbReference>
<evidence type="ECO:0000313" key="2">
    <source>
        <dbReference type="EMBL" id="PSW23536.1"/>
    </source>
</evidence>
<dbReference type="OrthoDB" id="8477818at2"/>
<proteinExistence type="predicted"/>
<dbReference type="InterPro" id="IPR036291">
    <property type="entry name" value="NAD(P)-bd_dom_sf"/>
</dbReference>
<feature type="domain" description="NAD-dependent epimerase/dehydratase" evidence="1">
    <location>
        <begin position="5"/>
        <end position="107"/>
    </location>
</feature>
<dbReference type="Pfam" id="PF01370">
    <property type="entry name" value="Epimerase"/>
    <property type="match status" value="1"/>
</dbReference>
<evidence type="ECO:0000259" key="1">
    <source>
        <dbReference type="Pfam" id="PF01370"/>
    </source>
</evidence>